<sequence>MALAAVYQIVNFESLFSPCQKYASTLFSVGDEVSFLWHPPGKPPEAVCQREGRIVAVEGSDEAPQYKLEGIDTNYWGKFHILLKMVLQDAAVIGVEEVHTGGESNVSYGVGERPASVTSSGSLVTRDSTLEPFVFGTDQNDGDRIRILPDSSEQLLSGVDNDAIIVMAWLLILLDDYPERVQITSTAPLYLWKRAQRLAMESGYTNGVLEPDKAAIMGAQSNGDSSMSDAFGTHTLFAMPEMDANLWSGAHRALKDCVISSTTTGVRQLWTLNDGEHVRVDPFEGRFNLTESGLPARDTQKAESLWLASDPGFENNVEINPNTTAMQILSGTGEEILIAMAWLLVMHEMHPGLMAVKTKAAGWQWAKALRIAQGAGYSSDELPWPIDNDGAAAPVTPLPVIEVPEDLDFRA</sequence>
<organism evidence="1">
    <name type="scientific">Ostreococcus tauri</name>
    <name type="common">Marine green alga</name>
    <dbReference type="NCBI Taxonomy" id="70448"/>
    <lineage>
        <taxon>Eukaryota</taxon>
        <taxon>Viridiplantae</taxon>
        <taxon>Chlorophyta</taxon>
        <taxon>Mamiellophyceae</taxon>
        <taxon>Mamiellales</taxon>
        <taxon>Bathycoccaceae</taxon>
        <taxon>Ostreococcus</taxon>
    </lineage>
</organism>
<reference evidence="1" key="1">
    <citation type="submission" date="2017-04" db="EMBL/GenBank/DDBJ databases">
        <title>Population genomics of picophytoplankton unveils novel chromosome hypervariability.</title>
        <authorList>
            <consortium name="DOE Joint Genome Institute"/>
            <person name="Blanc-Mathieu R."/>
            <person name="Krasovec M."/>
            <person name="Hebrard M."/>
            <person name="Yau S."/>
            <person name="Desgranges E."/>
            <person name="Martin J."/>
            <person name="Schackwitz W."/>
            <person name="Kuo A."/>
            <person name="Salin G."/>
            <person name="Donnadieu C."/>
            <person name="Desdevises Y."/>
            <person name="Sanchez-Ferandin S."/>
            <person name="Moreau H."/>
            <person name="Rivals E."/>
            <person name="Grigoriev I.V."/>
            <person name="Grimsley N."/>
            <person name="Eyre-Walker A."/>
            <person name="Piganeau G."/>
        </authorList>
    </citation>
    <scope>NUCLEOTIDE SEQUENCE [LARGE SCALE GENOMIC DNA]</scope>
    <source>
        <strain evidence="1">RCC 1115</strain>
    </source>
</reference>
<protein>
    <submittedName>
        <fullName evidence="1">Uncharacterized protein</fullName>
    </submittedName>
</protein>
<accession>A0A1Y5ICG5</accession>
<dbReference type="Proteomes" id="UP000195557">
    <property type="component" value="Unassembled WGS sequence"/>
</dbReference>
<dbReference type="AlphaFoldDB" id="A0A1Y5ICG5"/>
<gene>
    <name evidence="1" type="ORF">BE221DRAFT_201038</name>
</gene>
<dbReference type="EMBL" id="KZ155808">
    <property type="protein sequence ID" value="OUS44655.1"/>
    <property type="molecule type" value="Genomic_DNA"/>
</dbReference>
<evidence type="ECO:0000313" key="1">
    <source>
        <dbReference type="EMBL" id="OUS44655.1"/>
    </source>
</evidence>
<name>A0A1Y5ICG5_OSTTA</name>
<proteinExistence type="predicted"/>